<keyword evidence="2" id="KW-1185">Reference proteome</keyword>
<dbReference type="STRING" id="1515746.HR45_04290"/>
<gene>
    <name evidence="1" type="ORF">HR45_04290</name>
</gene>
<organism evidence="1 2">
    <name type="scientific">Shewanella mangrovi</name>
    <dbReference type="NCBI Taxonomy" id="1515746"/>
    <lineage>
        <taxon>Bacteria</taxon>
        <taxon>Pseudomonadati</taxon>
        <taxon>Pseudomonadota</taxon>
        <taxon>Gammaproteobacteria</taxon>
        <taxon>Alteromonadales</taxon>
        <taxon>Shewanellaceae</taxon>
        <taxon>Shewanella</taxon>
    </lineage>
</organism>
<dbReference type="EMBL" id="JPEO01000002">
    <property type="protein sequence ID" value="KFZ38650.1"/>
    <property type="molecule type" value="Genomic_DNA"/>
</dbReference>
<dbReference type="Proteomes" id="UP000029264">
    <property type="component" value="Unassembled WGS sequence"/>
</dbReference>
<comment type="caution">
    <text evidence="1">The sequence shown here is derived from an EMBL/GenBank/DDBJ whole genome shotgun (WGS) entry which is preliminary data.</text>
</comment>
<evidence type="ECO:0000313" key="2">
    <source>
        <dbReference type="Proteomes" id="UP000029264"/>
    </source>
</evidence>
<reference evidence="1 2" key="1">
    <citation type="submission" date="2014-06" db="EMBL/GenBank/DDBJ databases">
        <title>Shewanella sp. YQH10.</title>
        <authorList>
            <person name="Liu Y."/>
            <person name="Zeng R."/>
        </authorList>
    </citation>
    <scope>NUCLEOTIDE SEQUENCE [LARGE SCALE GENOMIC DNA]</scope>
    <source>
        <strain evidence="1 2">YQH10</strain>
    </source>
</reference>
<dbReference type="AlphaFoldDB" id="A0A094JFC3"/>
<evidence type="ECO:0000313" key="1">
    <source>
        <dbReference type="EMBL" id="KFZ38650.1"/>
    </source>
</evidence>
<dbReference type="Pfam" id="PF06945">
    <property type="entry name" value="DUF1289"/>
    <property type="match status" value="1"/>
</dbReference>
<dbReference type="PANTHER" id="PTHR35175:SF2">
    <property type="entry name" value="DUF1289 DOMAIN-CONTAINING PROTEIN"/>
    <property type="match status" value="1"/>
</dbReference>
<name>A0A094JFC3_9GAMM</name>
<dbReference type="eggNOG" id="COG3313">
    <property type="taxonomic scope" value="Bacteria"/>
</dbReference>
<protein>
    <recommendedName>
        <fullName evidence="3">DUF1289 domain-containing protein</fullName>
    </recommendedName>
</protein>
<proteinExistence type="predicted"/>
<accession>A0A094JFC3</accession>
<dbReference type="InterPro" id="IPR010710">
    <property type="entry name" value="DUF1289"/>
</dbReference>
<dbReference type="PANTHER" id="PTHR35175">
    <property type="entry name" value="DUF1289 DOMAIN-CONTAINING PROTEIN"/>
    <property type="match status" value="1"/>
</dbReference>
<evidence type="ECO:0008006" key="3">
    <source>
        <dbReference type="Google" id="ProtNLM"/>
    </source>
</evidence>
<sequence length="63" mass="7493">MDECRSPCVRNCCLDEHDVCLGCGRTLHEIKAWHDAKQPQRLAILERSRQRLARRQFPFNRNN</sequence>